<reference evidence="1 2" key="1">
    <citation type="submission" date="2020-03" db="EMBL/GenBank/DDBJ databases">
        <title>Bradyrhizobium diversity isolated from nodules of Muelleranthus trifoliolatus.</title>
        <authorList>
            <person name="Klepa M."/>
            <person name="Helene L."/>
            <person name="Hungria M."/>
        </authorList>
    </citation>
    <scope>NUCLEOTIDE SEQUENCE [LARGE SCALE GENOMIC DNA]</scope>
    <source>
        <strain evidence="1 2">WSM 1744</strain>
    </source>
</reference>
<gene>
    <name evidence="1" type="ORF">HCN50_30125</name>
</gene>
<accession>A0A7Y4M5T4</accession>
<dbReference type="EMBL" id="JAAVLW010000011">
    <property type="protein sequence ID" value="NOJ50445.1"/>
    <property type="molecule type" value="Genomic_DNA"/>
</dbReference>
<dbReference type="Gene3D" id="1.20.120.450">
    <property type="entry name" value="dinb family like domain"/>
    <property type="match status" value="1"/>
</dbReference>
<dbReference type="SUPFAM" id="SSF109854">
    <property type="entry name" value="DinB/YfiT-like putative metalloenzymes"/>
    <property type="match status" value="1"/>
</dbReference>
<sequence length="191" mass="21086">MARLATSLYDLSVPTFLQTARAVGGFLDRTTKHCAETGAGLEEVVKARLFPDMAPFHFQIEALTHHAVWGMEAVKTGVFAPPPLVGAMPFADLQKMAGHAIVALEAFSPDEVNSWSGKNLDIEIYQPLDVDNPTTSGWVPRTLALTPETFLLSYSLPNFYFHAVTAYNILRTRGVPLGKYHFQGQLRTRPI</sequence>
<dbReference type="InterPro" id="IPR034660">
    <property type="entry name" value="DinB/YfiT-like"/>
</dbReference>
<dbReference type="Pfam" id="PF09351">
    <property type="entry name" value="DUF1993"/>
    <property type="match status" value="1"/>
</dbReference>
<evidence type="ECO:0000313" key="2">
    <source>
        <dbReference type="Proteomes" id="UP000528734"/>
    </source>
</evidence>
<dbReference type="PANTHER" id="PTHR36922:SF1">
    <property type="entry name" value="DUF1993 DOMAIN-CONTAINING PROTEIN"/>
    <property type="match status" value="1"/>
</dbReference>
<comment type="caution">
    <text evidence="1">The sequence shown here is derived from an EMBL/GenBank/DDBJ whole genome shotgun (WGS) entry which is preliminary data.</text>
</comment>
<dbReference type="AlphaFoldDB" id="A0A7Y4M5T4"/>
<dbReference type="Proteomes" id="UP000528734">
    <property type="component" value="Unassembled WGS sequence"/>
</dbReference>
<name>A0A7Y4M5T4_9BRAD</name>
<protein>
    <submittedName>
        <fullName evidence="1">DUF1993 domain-containing protein</fullName>
    </submittedName>
</protein>
<keyword evidence="2" id="KW-1185">Reference proteome</keyword>
<organism evidence="1 2">
    <name type="scientific">Bradyrhizobium archetypum</name>
    <dbReference type="NCBI Taxonomy" id="2721160"/>
    <lineage>
        <taxon>Bacteria</taxon>
        <taxon>Pseudomonadati</taxon>
        <taxon>Pseudomonadota</taxon>
        <taxon>Alphaproteobacteria</taxon>
        <taxon>Hyphomicrobiales</taxon>
        <taxon>Nitrobacteraceae</taxon>
        <taxon>Bradyrhizobium</taxon>
    </lineage>
</organism>
<dbReference type="RefSeq" id="WP_171713485.1">
    <property type="nucleotide sequence ID" value="NZ_JAAVLW010000011.1"/>
</dbReference>
<dbReference type="PANTHER" id="PTHR36922">
    <property type="entry name" value="BLL2446 PROTEIN"/>
    <property type="match status" value="1"/>
</dbReference>
<evidence type="ECO:0000313" key="1">
    <source>
        <dbReference type="EMBL" id="NOJ50445.1"/>
    </source>
</evidence>
<dbReference type="InterPro" id="IPR018531">
    <property type="entry name" value="DUF1993"/>
</dbReference>
<proteinExistence type="predicted"/>